<accession>A0A8G1W1B2</accession>
<keyword evidence="2" id="KW-1185">Reference proteome</keyword>
<proteinExistence type="predicted"/>
<dbReference type="VEuPathDB" id="FungiDB:BO72DRAFT_122627"/>
<dbReference type="Proteomes" id="UP000249789">
    <property type="component" value="Unassembled WGS sequence"/>
</dbReference>
<dbReference type="EMBL" id="KZ824646">
    <property type="protein sequence ID" value="RAK76864.1"/>
    <property type="molecule type" value="Genomic_DNA"/>
</dbReference>
<reference evidence="1 2" key="1">
    <citation type="submission" date="2018-02" db="EMBL/GenBank/DDBJ databases">
        <title>The genomes of Aspergillus section Nigri reveals drivers in fungal speciation.</title>
        <authorList>
            <consortium name="DOE Joint Genome Institute"/>
            <person name="Vesth T.C."/>
            <person name="Nybo J."/>
            <person name="Theobald S."/>
            <person name="Brandl J."/>
            <person name="Frisvad J.C."/>
            <person name="Nielsen K.F."/>
            <person name="Lyhne E.K."/>
            <person name="Kogle M.E."/>
            <person name="Kuo A."/>
            <person name="Riley R."/>
            <person name="Clum A."/>
            <person name="Nolan M."/>
            <person name="Lipzen A."/>
            <person name="Salamov A."/>
            <person name="Henrissat B."/>
            <person name="Wiebenga A."/>
            <person name="De vries R.P."/>
            <person name="Grigoriev I.V."/>
            <person name="Mortensen U.H."/>
            <person name="Andersen M.R."/>
            <person name="Baker S.E."/>
        </authorList>
    </citation>
    <scope>NUCLEOTIDE SEQUENCE [LARGE SCALE GENOMIC DNA]</scope>
    <source>
        <strain evidence="1 2">CBS 313.89</strain>
    </source>
</reference>
<dbReference type="GeneID" id="63856361"/>
<organism evidence="1 2">
    <name type="scientific">Aspergillus fijiensis CBS 313.89</name>
    <dbReference type="NCBI Taxonomy" id="1448319"/>
    <lineage>
        <taxon>Eukaryota</taxon>
        <taxon>Fungi</taxon>
        <taxon>Dikarya</taxon>
        <taxon>Ascomycota</taxon>
        <taxon>Pezizomycotina</taxon>
        <taxon>Eurotiomycetes</taxon>
        <taxon>Eurotiomycetidae</taxon>
        <taxon>Eurotiales</taxon>
        <taxon>Aspergillaceae</taxon>
        <taxon>Aspergillus</taxon>
    </lineage>
</organism>
<name>A0A8G1W1B2_9EURO</name>
<dbReference type="RefSeq" id="XP_040800874.1">
    <property type="nucleotide sequence ID" value="XM_040939028.1"/>
</dbReference>
<evidence type="ECO:0000313" key="1">
    <source>
        <dbReference type="EMBL" id="RAK76864.1"/>
    </source>
</evidence>
<gene>
    <name evidence="1" type="ORF">BO72DRAFT_122627</name>
</gene>
<evidence type="ECO:0000313" key="2">
    <source>
        <dbReference type="Proteomes" id="UP000249789"/>
    </source>
</evidence>
<dbReference type="OrthoDB" id="4398628at2759"/>
<dbReference type="AlphaFoldDB" id="A0A8G1W1B2"/>
<sequence length="335" mass="37271">MSPDQYTTSTGNTMVTQPFWDLGEEREVVVVPENPRPIMDTQDLIPEDEMDAIHGRLNERGDAVHEAPDGTPVAVKIYLPAIIVVFFGPQPSPHVAAVIKLLETRAVVFRAESIDNLVALVEAARDNIHGIILADPQLMTTYGDAWKTIKELASTRKYGWPFILAGSAIWGAARYPLNCAGYIRDAFGVRWRVNRQTPTARAERKQVLIRGRPGETAEHAAVWLTDIPKADQIAIGAMSPNDPQVNSYLLTPTYTATSVMLHSEKKRESEMPVPLVGWIGIVNNPEEEAKWILRLCQLEYGFTTSPPRRWPDYTVSFEPSDDIVPVESSNAETEA</sequence>
<protein>
    <submittedName>
        <fullName evidence="1">Uncharacterized protein</fullName>
    </submittedName>
</protein>